<accession>A0A3E3K5Q7</accession>
<dbReference type="Gene3D" id="1.10.357.10">
    <property type="entry name" value="Tetracycline Repressor, domain 2"/>
    <property type="match status" value="1"/>
</dbReference>
<evidence type="ECO:0000256" key="2">
    <source>
        <dbReference type="PROSITE-ProRule" id="PRU00335"/>
    </source>
</evidence>
<dbReference type="Pfam" id="PF00440">
    <property type="entry name" value="TetR_N"/>
    <property type="match status" value="1"/>
</dbReference>
<dbReference type="PROSITE" id="PS50977">
    <property type="entry name" value="HTH_TETR_2"/>
    <property type="match status" value="1"/>
</dbReference>
<keyword evidence="5" id="KW-1185">Reference proteome</keyword>
<gene>
    <name evidence="4" type="ORF">DW016_01185</name>
</gene>
<dbReference type="AlphaFoldDB" id="A0A3E3K5Q7"/>
<evidence type="ECO:0000256" key="1">
    <source>
        <dbReference type="ARBA" id="ARBA00023125"/>
    </source>
</evidence>
<keyword evidence="1 2" id="KW-0238">DNA-binding</keyword>
<protein>
    <submittedName>
        <fullName evidence="4">TetR/AcrR family transcriptional regulator</fullName>
    </submittedName>
</protein>
<dbReference type="RefSeq" id="WP_024732670.1">
    <property type="nucleotide sequence ID" value="NZ_CALBAT010000003.1"/>
</dbReference>
<evidence type="ECO:0000313" key="5">
    <source>
        <dbReference type="Proteomes" id="UP000261080"/>
    </source>
</evidence>
<dbReference type="PANTHER" id="PTHR43479">
    <property type="entry name" value="ACREF/ENVCD OPERON REPRESSOR-RELATED"/>
    <property type="match status" value="1"/>
</dbReference>
<organism evidence="4 5">
    <name type="scientific">Sellimonas intestinalis</name>
    <dbReference type="NCBI Taxonomy" id="1653434"/>
    <lineage>
        <taxon>Bacteria</taxon>
        <taxon>Bacillati</taxon>
        <taxon>Bacillota</taxon>
        <taxon>Clostridia</taxon>
        <taxon>Lachnospirales</taxon>
        <taxon>Lachnospiraceae</taxon>
        <taxon>Sellimonas</taxon>
    </lineage>
</organism>
<sequence length="204" mass="24034">MMSNTKQKILDVSLDLFSRKGFSAVSIRDICAQVMIKESSVYYHFKNKQAIFDELLYHFEQVATDMMVRLEQSLSVQSCSMEKPFYQTVCDTFFESYFMDDFCNKIMRLLLIEQFGNSEVQKIYDRWMVAEPLEFQSKVFGTLMEIGIIPKSDSGYLAVKYYAPIYFFAQRWLFSGELSEEQKNSFRNAAYQHIEKFFAEMEVA</sequence>
<dbReference type="GO" id="GO:0003677">
    <property type="term" value="F:DNA binding"/>
    <property type="evidence" value="ECO:0007669"/>
    <property type="project" value="UniProtKB-UniRule"/>
</dbReference>
<feature type="DNA-binding region" description="H-T-H motif" evidence="2">
    <location>
        <begin position="26"/>
        <end position="45"/>
    </location>
</feature>
<evidence type="ECO:0000259" key="3">
    <source>
        <dbReference type="PROSITE" id="PS50977"/>
    </source>
</evidence>
<dbReference type="PRINTS" id="PR00455">
    <property type="entry name" value="HTHTETR"/>
</dbReference>
<dbReference type="EMBL" id="QVLX01000001">
    <property type="protein sequence ID" value="RGE89913.1"/>
    <property type="molecule type" value="Genomic_DNA"/>
</dbReference>
<proteinExistence type="predicted"/>
<dbReference type="PANTHER" id="PTHR43479:SF11">
    <property type="entry name" value="ACREF_ENVCD OPERON REPRESSOR-RELATED"/>
    <property type="match status" value="1"/>
</dbReference>
<dbReference type="InterPro" id="IPR001647">
    <property type="entry name" value="HTH_TetR"/>
</dbReference>
<reference evidence="4 5" key="1">
    <citation type="submission" date="2018-08" db="EMBL/GenBank/DDBJ databases">
        <title>A genome reference for cultivated species of the human gut microbiota.</title>
        <authorList>
            <person name="Zou Y."/>
            <person name="Xue W."/>
            <person name="Luo G."/>
        </authorList>
    </citation>
    <scope>NUCLEOTIDE SEQUENCE [LARGE SCALE GENOMIC DNA]</scope>
    <source>
        <strain evidence="4 5">AF37-2AT</strain>
    </source>
</reference>
<name>A0A3E3K5Q7_9FIRM</name>
<comment type="caution">
    <text evidence="4">The sequence shown here is derived from an EMBL/GenBank/DDBJ whole genome shotgun (WGS) entry which is preliminary data.</text>
</comment>
<evidence type="ECO:0000313" key="4">
    <source>
        <dbReference type="EMBL" id="RGE89913.1"/>
    </source>
</evidence>
<dbReference type="Proteomes" id="UP000261080">
    <property type="component" value="Unassembled WGS sequence"/>
</dbReference>
<dbReference type="SUPFAM" id="SSF46689">
    <property type="entry name" value="Homeodomain-like"/>
    <property type="match status" value="1"/>
</dbReference>
<feature type="domain" description="HTH tetR-type" evidence="3">
    <location>
        <begin position="3"/>
        <end position="63"/>
    </location>
</feature>
<dbReference type="InterPro" id="IPR009057">
    <property type="entry name" value="Homeodomain-like_sf"/>
</dbReference>
<dbReference type="InterPro" id="IPR050624">
    <property type="entry name" value="HTH-type_Tx_Regulator"/>
</dbReference>
<dbReference type="OrthoDB" id="9808476at2"/>